<gene>
    <name evidence="2" type="ORF">GIB67_014502</name>
</gene>
<dbReference type="OrthoDB" id="1519185at2759"/>
<sequence>MTGFTWSSHLGGSLLLVARKEDALPARFGFDVFRLDTSERNSEDEGQWVEVNSLGDHALFLGSNYSMSFSTNDFPECKANHAYLNENYLAEDGIYYDVAVFNLDDGSMENCCASVIGSASQAVWVTPYLR</sequence>
<name>A0A7J7LZA5_9MAGN</name>
<dbReference type="InterPro" id="IPR050942">
    <property type="entry name" value="F-box_BR-signaling"/>
</dbReference>
<dbReference type="Pfam" id="PF03478">
    <property type="entry name" value="Beta-prop_KIB1-4"/>
    <property type="match status" value="1"/>
</dbReference>
<accession>A0A7J7LZA5</accession>
<dbReference type="PANTHER" id="PTHR44259">
    <property type="entry name" value="OS07G0183000 PROTEIN-RELATED"/>
    <property type="match status" value="1"/>
</dbReference>
<comment type="caution">
    <text evidence="2">The sequence shown here is derived from an EMBL/GenBank/DDBJ whole genome shotgun (WGS) entry which is preliminary data.</text>
</comment>
<evidence type="ECO:0000313" key="2">
    <source>
        <dbReference type="EMBL" id="KAF6147922.1"/>
    </source>
</evidence>
<dbReference type="InterPro" id="IPR005174">
    <property type="entry name" value="KIB1-4_b-propeller"/>
</dbReference>
<protein>
    <recommendedName>
        <fullName evidence="1">KIB1-4 beta-propeller domain-containing protein</fullName>
    </recommendedName>
</protein>
<proteinExistence type="predicted"/>
<dbReference type="PANTHER" id="PTHR44259:SF114">
    <property type="entry name" value="OS06G0707300 PROTEIN"/>
    <property type="match status" value="1"/>
</dbReference>
<evidence type="ECO:0000259" key="1">
    <source>
        <dbReference type="Pfam" id="PF03478"/>
    </source>
</evidence>
<dbReference type="EMBL" id="JACGCM010001872">
    <property type="protein sequence ID" value="KAF6147922.1"/>
    <property type="molecule type" value="Genomic_DNA"/>
</dbReference>
<organism evidence="2 3">
    <name type="scientific">Kingdonia uniflora</name>
    <dbReference type="NCBI Taxonomy" id="39325"/>
    <lineage>
        <taxon>Eukaryota</taxon>
        <taxon>Viridiplantae</taxon>
        <taxon>Streptophyta</taxon>
        <taxon>Embryophyta</taxon>
        <taxon>Tracheophyta</taxon>
        <taxon>Spermatophyta</taxon>
        <taxon>Magnoliopsida</taxon>
        <taxon>Ranunculales</taxon>
        <taxon>Circaeasteraceae</taxon>
        <taxon>Kingdonia</taxon>
    </lineage>
</organism>
<dbReference type="AlphaFoldDB" id="A0A7J7LZA5"/>
<dbReference type="Proteomes" id="UP000541444">
    <property type="component" value="Unassembled WGS sequence"/>
</dbReference>
<feature type="domain" description="KIB1-4 beta-propeller" evidence="1">
    <location>
        <begin position="11"/>
        <end position="102"/>
    </location>
</feature>
<reference evidence="2 3" key="1">
    <citation type="journal article" date="2020" name="IScience">
        <title>Genome Sequencing of the Endangered Kingdonia uniflora (Circaeasteraceae, Ranunculales) Reveals Potential Mechanisms of Evolutionary Specialization.</title>
        <authorList>
            <person name="Sun Y."/>
            <person name="Deng T."/>
            <person name="Zhang A."/>
            <person name="Moore M.J."/>
            <person name="Landis J.B."/>
            <person name="Lin N."/>
            <person name="Zhang H."/>
            <person name="Zhang X."/>
            <person name="Huang J."/>
            <person name="Zhang X."/>
            <person name="Sun H."/>
            <person name="Wang H."/>
        </authorList>
    </citation>
    <scope>NUCLEOTIDE SEQUENCE [LARGE SCALE GENOMIC DNA]</scope>
    <source>
        <strain evidence="2">TB1705</strain>
        <tissue evidence="2">Leaf</tissue>
    </source>
</reference>
<evidence type="ECO:0000313" key="3">
    <source>
        <dbReference type="Proteomes" id="UP000541444"/>
    </source>
</evidence>
<keyword evidence="3" id="KW-1185">Reference proteome</keyword>